<evidence type="ECO:0000313" key="3">
    <source>
        <dbReference type="EMBL" id="SDE95635.1"/>
    </source>
</evidence>
<dbReference type="OrthoDB" id="1252037at2"/>
<dbReference type="AlphaFoldDB" id="A0A1G7H5K0"/>
<protein>
    <recommendedName>
        <fullName evidence="2">DUF6759 domain-containing protein</fullName>
    </recommendedName>
</protein>
<keyword evidence="1" id="KW-0732">Signal</keyword>
<feature type="signal peptide" evidence="1">
    <location>
        <begin position="1"/>
        <end position="19"/>
    </location>
</feature>
<reference evidence="4" key="1">
    <citation type="submission" date="2016-10" db="EMBL/GenBank/DDBJ databases">
        <authorList>
            <person name="Varghese N."/>
            <person name="Submissions S."/>
        </authorList>
    </citation>
    <scope>NUCLEOTIDE SEQUENCE [LARGE SCALE GENOMIC DNA]</scope>
    <source>
        <strain evidence="4">DSM 19684</strain>
    </source>
</reference>
<dbReference type="RefSeq" id="WP_089871349.1">
    <property type="nucleotide sequence ID" value="NZ_FNBH01000001.1"/>
</dbReference>
<dbReference type="Proteomes" id="UP000199203">
    <property type="component" value="Unassembled WGS sequence"/>
</dbReference>
<feature type="chain" id="PRO_5011786888" description="DUF6759 domain-containing protein" evidence="1">
    <location>
        <begin position="20"/>
        <end position="151"/>
    </location>
</feature>
<sequence length="151" mass="16812">MNKLILLILGSCLMSCATSSVSPILRKNSEVSLKIDQFKPSQEKLSIENKAITLLNQLFNSDESNKNMVLIINNDSDCDFTMNIAGAKNYSLPVGSRKAESIILEQGDYELTSEVCNGAYKTKKTFAENTQLNIKYTFVKNEPKPVEPVIQ</sequence>
<keyword evidence="4" id="KW-1185">Reference proteome</keyword>
<accession>A0A1G7H5K0</accession>
<feature type="domain" description="DUF6759" evidence="2">
    <location>
        <begin position="48"/>
        <end position="135"/>
    </location>
</feature>
<evidence type="ECO:0000313" key="4">
    <source>
        <dbReference type="Proteomes" id="UP000199203"/>
    </source>
</evidence>
<evidence type="ECO:0000256" key="1">
    <source>
        <dbReference type="SAM" id="SignalP"/>
    </source>
</evidence>
<dbReference type="EMBL" id="FNBH01000001">
    <property type="protein sequence ID" value="SDE95635.1"/>
    <property type="molecule type" value="Genomic_DNA"/>
</dbReference>
<evidence type="ECO:0000259" key="2">
    <source>
        <dbReference type="Pfam" id="PF20545"/>
    </source>
</evidence>
<dbReference type="Pfam" id="PF20545">
    <property type="entry name" value="DUF6759"/>
    <property type="match status" value="1"/>
</dbReference>
<dbReference type="STRING" id="454006.SAMN05421825_0691"/>
<proteinExistence type="predicted"/>
<name>A0A1G7H5K0_9FLAO</name>
<dbReference type="InterPro" id="IPR046647">
    <property type="entry name" value="DUF6759"/>
</dbReference>
<organism evidence="3 4">
    <name type="scientific">Epilithonimonas hungarica</name>
    <dbReference type="NCBI Taxonomy" id="454006"/>
    <lineage>
        <taxon>Bacteria</taxon>
        <taxon>Pseudomonadati</taxon>
        <taxon>Bacteroidota</taxon>
        <taxon>Flavobacteriia</taxon>
        <taxon>Flavobacteriales</taxon>
        <taxon>Weeksellaceae</taxon>
        <taxon>Chryseobacterium group</taxon>
        <taxon>Epilithonimonas</taxon>
    </lineage>
</organism>
<gene>
    <name evidence="3" type="ORF">SAMN05421825_0691</name>
</gene>